<dbReference type="KEGG" id="gai:IMCC3135_14495"/>
<keyword evidence="3" id="KW-1185">Reference proteome</keyword>
<dbReference type="Gene3D" id="3.90.420.10">
    <property type="entry name" value="Oxidoreductase, molybdopterin-binding domain"/>
    <property type="match status" value="1"/>
</dbReference>
<evidence type="ECO:0008006" key="4">
    <source>
        <dbReference type="Google" id="ProtNLM"/>
    </source>
</evidence>
<reference evidence="2 3" key="1">
    <citation type="submission" date="2016-12" db="EMBL/GenBank/DDBJ databases">
        <authorList>
            <person name="Song W.-J."/>
            <person name="Kurnit D.M."/>
        </authorList>
    </citation>
    <scope>NUCLEOTIDE SEQUENCE [LARGE SCALE GENOMIC DNA]</scope>
    <source>
        <strain evidence="2 3">IMCC3135</strain>
    </source>
</reference>
<accession>A0A2Z2P0J5</accession>
<keyword evidence="1" id="KW-0732">Signal</keyword>
<name>A0A2Z2P0J5_9GAMM</name>
<gene>
    <name evidence="2" type="ORF">IMCC3135_14495</name>
</gene>
<dbReference type="EMBL" id="CP018632">
    <property type="protein sequence ID" value="ASJ72984.1"/>
    <property type="molecule type" value="Genomic_DNA"/>
</dbReference>
<dbReference type="SUPFAM" id="SSF56524">
    <property type="entry name" value="Oxidoreductase molybdopterin-binding domain"/>
    <property type="match status" value="1"/>
</dbReference>
<dbReference type="InterPro" id="IPR036374">
    <property type="entry name" value="OxRdtase_Mopterin-bd_sf"/>
</dbReference>
<protein>
    <recommendedName>
        <fullName evidence="4">Oxidoreductase molybdopterin-binding domain-containing protein</fullName>
    </recommendedName>
</protein>
<organism evidence="2 3">
    <name type="scientific">Granulosicoccus antarcticus IMCC3135</name>
    <dbReference type="NCBI Taxonomy" id="1192854"/>
    <lineage>
        <taxon>Bacteria</taxon>
        <taxon>Pseudomonadati</taxon>
        <taxon>Pseudomonadota</taxon>
        <taxon>Gammaproteobacteria</taxon>
        <taxon>Chromatiales</taxon>
        <taxon>Granulosicoccaceae</taxon>
        <taxon>Granulosicoccus</taxon>
    </lineage>
</organism>
<dbReference type="AlphaFoldDB" id="A0A2Z2P0J5"/>
<feature type="signal peptide" evidence="1">
    <location>
        <begin position="1"/>
        <end position="33"/>
    </location>
</feature>
<evidence type="ECO:0000313" key="3">
    <source>
        <dbReference type="Proteomes" id="UP000250079"/>
    </source>
</evidence>
<dbReference type="RefSeq" id="WP_088918242.1">
    <property type="nucleotide sequence ID" value="NZ_CP018632.1"/>
</dbReference>
<evidence type="ECO:0000256" key="1">
    <source>
        <dbReference type="SAM" id="SignalP"/>
    </source>
</evidence>
<proteinExistence type="predicted"/>
<evidence type="ECO:0000313" key="2">
    <source>
        <dbReference type="EMBL" id="ASJ72984.1"/>
    </source>
</evidence>
<feature type="chain" id="PRO_5016391952" description="Oxidoreductase molybdopterin-binding domain-containing protein" evidence="1">
    <location>
        <begin position="34"/>
        <end position="179"/>
    </location>
</feature>
<sequence length="179" mass="19855">MKFLLKTLHSQIVLLKLVVCMLLWSVSMTSVSAADLPQPKGDVILVIKGAISHTNAPGVASFDYAMLADLGLVSEQIDTSWTPAGAVFEGIRARRLLEFVGARGSRITATAMNDYSVSIPFKDLADYDTLLATSRDGQRLRLRDQGPLWLLYVPDDKPDVMPTILNHRMVWQLKTLEIE</sequence>
<dbReference type="Proteomes" id="UP000250079">
    <property type="component" value="Chromosome"/>
</dbReference>
<dbReference type="OrthoDB" id="9798763at2"/>